<dbReference type="PROSITE" id="PS50977">
    <property type="entry name" value="HTH_TETR_2"/>
    <property type="match status" value="1"/>
</dbReference>
<proteinExistence type="predicted"/>
<accession>A0ABP5IMC0</accession>
<keyword evidence="1 2" id="KW-0238">DNA-binding</keyword>
<protein>
    <recommendedName>
        <fullName evidence="3">HTH tetR-type domain-containing protein</fullName>
    </recommendedName>
</protein>
<dbReference type="RefSeq" id="WP_344337730.1">
    <property type="nucleotide sequence ID" value="NZ_BAAAPZ010000016.1"/>
</dbReference>
<gene>
    <name evidence="4" type="ORF">GCM10009823_26380</name>
</gene>
<evidence type="ECO:0000256" key="2">
    <source>
        <dbReference type="PROSITE-ProRule" id="PRU00335"/>
    </source>
</evidence>
<dbReference type="SUPFAM" id="SSF46689">
    <property type="entry name" value="Homeodomain-like"/>
    <property type="match status" value="1"/>
</dbReference>
<feature type="DNA-binding region" description="H-T-H motif" evidence="2">
    <location>
        <begin position="27"/>
        <end position="46"/>
    </location>
</feature>
<evidence type="ECO:0000313" key="4">
    <source>
        <dbReference type="EMBL" id="GAA2102806.1"/>
    </source>
</evidence>
<dbReference type="EMBL" id="BAAAPZ010000016">
    <property type="protein sequence ID" value="GAA2102806.1"/>
    <property type="molecule type" value="Genomic_DNA"/>
</dbReference>
<name>A0ABP5IMC0_9MICO</name>
<evidence type="ECO:0000313" key="5">
    <source>
        <dbReference type="Proteomes" id="UP001500984"/>
    </source>
</evidence>
<evidence type="ECO:0000256" key="1">
    <source>
        <dbReference type="ARBA" id="ARBA00023125"/>
    </source>
</evidence>
<reference evidence="5" key="1">
    <citation type="journal article" date="2019" name="Int. J. Syst. Evol. Microbiol.">
        <title>The Global Catalogue of Microorganisms (GCM) 10K type strain sequencing project: providing services to taxonomists for standard genome sequencing and annotation.</title>
        <authorList>
            <consortium name="The Broad Institute Genomics Platform"/>
            <consortium name="The Broad Institute Genome Sequencing Center for Infectious Disease"/>
            <person name="Wu L."/>
            <person name="Ma J."/>
        </authorList>
    </citation>
    <scope>NUCLEOTIDE SEQUENCE [LARGE SCALE GENOMIC DNA]</scope>
    <source>
        <strain evidence="5">JCM 15900</strain>
    </source>
</reference>
<dbReference type="InterPro" id="IPR009057">
    <property type="entry name" value="Homeodomain-like_sf"/>
</dbReference>
<feature type="domain" description="HTH tetR-type" evidence="3">
    <location>
        <begin position="4"/>
        <end position="64"/>
    </location>
</feature>
<keyword evidence="5" id="KW-1185">Reference proteome</keyword>
<comment type="caution">
    <text evidence="4">The sequence shown here is derived from an EMBL/GenBank/DDBJ whole genome shotgun (WGS) entry which is preliminary data.</text>
</comment>
<dbReference type="Gene3D" id="1.10.357.10">
    <property type="entry name" value="Tetracycline Repressor, domain 2"/>
    <property type="match status" value="1"/>
</dbReference>
<organism evidence="4 5">
    <name type="scientific">Brevibacterium salitolerans</name>
    <dbReference type="NCBI Taxonomy" id="1403566"/>
    <lineage>
        <taxon>Bacteria</taxon>
        <taxon>Bacillati</taxon>
        <taxon>Actinomycetota</taxon>
        <taxon>Actinomycetes</taxon>
        <taxon>Micrococcales</taxon>
        <taxon>Brevibacteriaceae</taxon>
        <taxon>Brevibacterium</taxon>
    </lineage>
</organism>
<evidence type="ECO:0000259" key="3">
    <source>
        <dbReference type="PROSITE" id="PS50977"/>
    </source>
</evidence>
<dbReference type="Pfam" id="PF00440">
    <property type="entry name" value="TetR_N"/>
    <property type="match status" value="1"/>
</dbReference>
<dbReference type="InterPro" id="IPR001647">
    <property type="entry name" value="HTH_TetR"/>
</dbReference>
<sequence length="174" mass="18603">MVKATLRERAVRAYAELLVEQGQRAATLGAVAQRISSSKGGVLHHFASMQVLGAALIAWFTDLAARDAERMREAPEGPVLFHLRTSADEDPELKLALLAVTRLAMSHDAAARQALKSAHERWGDVLAETVADPMAVRAILLVATGLSASADVGVDLISGVEALTDLRDWLIADD</sequence>
<dbReference type="Proteomes" id="UP001500984">
    <property type="component" value="Unassembled WGS sequence"/>
</dbReference>